<protein>
    <submittedName>
        <fullName evidence="2">Uncharacterized protein</fullName>
    </submittedName>
</protein>
<dbReference type="Proteomes" id="UP000015106">
    <property type="component" value="Chromosome 2"/>
</dbReference>
<feature type="compositionally biased region" description="Low complexity" evidence="1">
    <location>
        <begin position="8"/>
        <end position="20"/>
    </location>
</feature>
<organism evidence="2 3">
    <name type="scientific">Triticum urartu</name>
    <name type="common">Red wild einkorn</name>
    <name type="synonym">Crithodium urartu</name>
    <dbReference type="NCBI Taxonomy" id="4572"/>
    <lineage>
        <taxon>Eukaryota</taxon>
        <taxon>Viridiplantae</taxon>
        <taxon>Streptophyta</taxon>
        <taxon>Embryophyta</taxon>
        <taxon>Tracheophyta</taxon>
        <taxon>Spermatophyta</taxon>
        <taxon>Magnoliopsida</taxon>
        <taxon>Liliopsida</taxon>
        <taxon>Poales</taxon>
        <taxon>Poaceae</taxon>
        <taxon>BOP clade</taxon>
        <taxon>Pooideae</taxon>
        <taxon>Triticodae</taxon>
        <taxon>Triticeae</taxon>
        <taxon>Triticinae</taxon>
        <taxon>Triticum</taxon>
    </lineage>
</organism>
<proteinExistence type="predicted"/>
<feature type="region of interest" description="Disordered" evidence="1">
    <location>
        <begin position="1"/>
        <end position="20"/>
    </location>
</feature>
<evidence type="ECO:0000313" key="2">
    <source>
        <dbReference type="EnsemblPlants" id="TuG1812G0200004630.01.T01"/>
    </source>
</evidence>
<name>A0A8R7PIY8_TRIUA</name>
<evidence type="ECO:0000256" key="1">
    <source>
        <dbReference type="SAM" id="MobiDB-lite"/>
    </source>
</evidence>
<reference evidence="3" key="1">
    <citation type="journal article" date="2013" name="Nature">
        <title>Draft genome of the wheat A-genome progenitor Triticum urartu.</title>
        <authorList>
            <person name="Ling H.Q."/>
            <person name="Zhao S."/>
            <person name="Liu D."/>
            <person name="Wang J."/>
            <person name="Sun H."/>
            <person name="Zhang C."/>
            <person name="Fan H."/>
            <person name="Li D."/>
            <person name="Dong L."/>
            <person name="Tao Y."/>
            <person name="Gao C."/>
            <person name="Wu H."/>
            <person name="Li Y."/>
            <person name="Cui Y."/>
            <person name="Guo X."/>
            <person name="Zheng S."/>
            <person name="Wang B."/>
            <person name="Yu K."/>
            <person name="Liang Q."/>
            <person name="Yang W."/>
            <person name="Lou X."/>
            <person name="Chen J."/>
            <person name="Feng M."/>
            <person name="Jian J."/>
            <person name="Zhang X."/>
            <person name="Luo G."/>
            <person name="Jiang Y."/>
            <person name="Liu J."/>
            <person name="Wang Z."/>
            <person name="Sha Y."/>
            <person name="Zhang B."/>
            <person name="Wu H."/>
            <person name="Tang D."/>
            <person name="Shen Q."/>
            <person name="Xue P."/>
            <person name="Zou S."/>
            <person name="Wang X."/>
            <person name="Liu X."/>
            <person name="Wang F."/>
            <person name="Yang Y."/>
            <person name="An X."/>
            <person name="Dong Z."/>
            <person name="Zhang K."/>
            <person name="Zhang X."/>
            <person name="Luo M.C."/>
            <person name="Dvorak J."/>
            <person name="Tong Y."/>
            <person name="Wang J."/>
            <person name="Yang H."/>
            <person name="Li Z."/>
            <person name="Wang D."/>
            <person name="Zhang A."/>
            <person name="Wang J."/>
        </authorList>
    </citation>
    <scope>NUCLEOTIDE SEQUENCE</scope>
    <source>
        <strain evidence="3">cv. G1812</strain>
    </source>
</reference>
<reference evidence="2" key="2">
    <citation type="submission" date="2018-03" db="EMBL/GenBank/DDBJ databases">
        <title>The Triticum urartu genome reveals the dynamic nature of wheat genome evolution.</title>
        <authorList>
            <person name="Ling H."/>
            <person name="Ma B."/>
            <person name="Shi X."/>
            <person name="Liu H."/>
            <person name="Dong L."/>
            <person name="Sun H."/>
            <person name="Cao Y."/>
            <person name="Gao Q."/>
            <person name="Zheng S."/>
            <person name="Li Y."/>
            <person name="Yu Y."/>
            <person name="Du H."/>
            <person name="Qi M."/>
            <person name="Li Y."/>
            <person name="Yu H."/>
            <person name="Cui Y."/>
            <person name="Wang N."/>
            <person name="Chen C."/>
            <person name="Wu H."/>
            <person name="Zhao Y."/>
            <person name="Zhang J."/>
            <person name="Li Y."/>
            <person name="Zhou W."/>
            <person name="Zhang B."/>
            <person name="Hu W."/>
            <person name="Eijk M."/>
            <person name="Tang J."/>
            <person name="Witsenboer H."/>
            <person name="Zhao S."/>
            <person name="Li Z."/>
            <person name="Zhang A."/>
            <person name="Wang D."/>
            <person name="Liang C."/>
        </authorList>
    </citation>
    <scope>NUCLEOTIDE SEQUENCE [LARGE SCALE GENOMIC DNA]</scope>
    <source>
        <strain evidence="2">cv. G1812</strain>
    </source>
</reference>
<evidence type="ECO:0000313" key="3">
    <source>
        <dbReference type="Proteomes" id="UP000015106"/>
    </source>
</evidence>
<dbReference type="Gramene" id="TuG1812G0200004630.01.T01">
    <property type="protein sequence ID" value="TuG1812G0200004630.01.T01"/>
    <property type="gene ID" value="TuG1812G0200004630.01"/>
</dbReference>
<keyword evidence="3" id="KW-1185">Reference proteome</keyword>
<sequence length="67" mass="7415">MLGKSLHHCSYMSSSSSGSATIPSFYQVLSTSGETPTLEKLYPSSRKRFPKVMKLEGAPFLISRYLP</sequence>
<reference evidence="2" key="3">
    <citation type="submission" date="2022-06" db="UniProtKB">
        <authorList>
            <consortium name="EnsemblPlants"/>
        </authorList>
    </citation>
    <scope>IDENTIFICATION</scope>
</reference>
<accession>A0A8R7PIY8</accession>
<dbReference type="AlphaFoldDB" id="A0A8R7PIY8"/>
<dbReference type="EnsemblPlants" id="TuG1812G0200004630.01.T01">
    <property type="protein sequence ID" value="TuG1812G0200004630.01.T01"/>
    <property type="gene ID" value="TuG1812G0200004630.01"/>
</dbReference>